<organism evidence="1">
    <name type="scientific">Culex pipiens</name>
    <name type="common">House mosquito</name>
    <dbReference type="NCBI Taxonomy" id="7175"/>
    <lineage>
        <taxon>Eukaryota</taxon>
        <taxon>Metazoa</taxon>
        <taxon>Ecdysozoa</taxon>
        <taxon>Arthropoda</taxon>
        <taxon>Hexapoda</taxon>
        <taxon>Insecta</taxon>
        <taxon>Pterygota</taxon>
        <taxon>Neoptera</taxon>
        <taxon>Endopterygota</taxon>
        <taxon>Diptera</taxon>
        <taxon>Nematocera</taxon>
        <taxon>Culicoidea</taxon>
        <taxon>Culicidae</taxon>
        <taxon>Culicinae</taxon>
        <taxon>Culicini</taxon>
        <taxon>Culex</taxon>
        <taxon>Culex</taxon>
    </lineage>
</organism>
<reference evidence="1" key="1">
    <citation type="submission" date="2021-05" db="EMBL/GenBank/DDBJ databases">
        <authorList>
            <person name="Alioto T."/>
            <person name="Alioto T."/>
            <person name="Gomez Garrido J."/>
        </authorList>
    </citation>
    <scope>NUCLEOTIDE SEQUENCE</scope>
</reference>
<sequence>MGGYPFCVLFQGSQEPGGLSLFHSSKDLWLGGPRVSRLPVGCFVAFTVFPGTPEEPGGVPCSTCRDVWSGGPRDLRARQWIISVQAVWCSGGRGEASSRPPGRY</sequence>
<proteinExistence type="predicted"/>
<name>A0A8D8G5S1_CULPI</name>
<protein>
    <submittedName>
        <fullName evidence="1">(northern house mosquito) hypothetical protein</fullName>
    </submittedName>
</protein>
<evidence type="ECO:0000313" key="1">
    <source>
        <dbReference type="EMBL" id="CAG6495480.1"/>
    </source>
</evidence>
<dbReference type="EMBL" id="HBUE01128794">
    <property type="protein sequence ID" value="CAG6495480.1"/>
    <property type="molecule type" value="Transcribed_RNA"/>
</dbReference>
<accession>A0A8D8G5S1</accession>
<dbReference type="AlphaFoldDB" id="A0A8D8G5S1"/>